<evidence type="ECO:0000256" key="4">
    <source>
        <dbReference type="ARBA" id="ARBA00023136"/>
    </source>
</evidence>
<gene>
    <name evidence="7" type="ORF">GNI_018280</name>
</gene>
<keyword evidence="4 5" id="KW-0472">Membrane</keyword>
<feature type="transmembrane region" description="Helical" evidence="5">
    <location>
        <begin position="172"/>
        <end position="191"/>
    </location>
</feature>
<reference evidence="7" key="1">
    <citation type="submission" date="2013-12" db="EMBL/GenBank/DDBJ databases">
        <authorList>
            <person name="Omoto C.K."/>
            <person name="Sibley D."/>
            <person name="Venepally P."/>
            <person name="Hadjithomas M."/>
            <person name="Karamycheva S."/>
            <person name="Brunk B."/>
            <person name="Roos D."/>
            <person name="Caler E."/>
            <person name="Lorenzi H."/>
        </authorList>
    </citation>
    <scope>NUCLEOTIDE SEQUENCE</scope>
</reference>
<evidence type="ECO:0000313" key="7">
    <source>
        <dbReference type="EMBL" id="EZG81686.1"/>
    </source>
</evidence>
<dbReference type="RefSeq" id="XP_011134192.1">
    <property type="nucleotide sequence ID" value="XM_011135890.1"/>
</dbReference>
<feature type="transmembrane region" description="Helical" evidence="5">
    <location>
        <begin position="146"/>
        <end position="165"/>
    </location>
</feature>
<accession>A0A023BBY8</accession>
<dbReference type="Proteomes" id="UP000019763">
    <property type="component" value="Unassembled WGS sequence"/>
</dbReference>
<feature type="transmembrane region" description="Helical" evidence="5">
    <location>
        <begin position="289"/>
        <end position="309"/>
    </location>
</feature>
<evidence type="ECO:0000256" key="5">
    <source>
        <dbReference type="SAM" id="Phobius"/>
    </source>
</evidence>
<feature type="domain" description="Sugar phosphate transporter" evidence="6">
    <location>
        <begin position="28"/>
        <end position="307"/>
    </location>
</feature>
<feature type="transmembrane region" description="Helical" evidence="5">
    <location>
        <begin position="203"/>
        <end position="223"/>
    </location>
</feature>
<comment type="subcellular location">
    <subcellularLocation>
        <location evidence="1">Membrane</location>
        <topology evidence="1">Multi-pass membrane protein</topology>
    </subcellularLocation>
</comment>
<dbReference type="GeneID" id="22910919"/>
<dbReference type="SUPFAM" id="SSF103481">
    <property type="entry name" value="Multidrug resistance efflux transporter EmrE"/>
    <property type="match status" value="1"/>
</dbReference>
<dbReference type="Pfam" id="PF03151">
    <property type="entry name" value="TPT"/>
    <property type="match status" value="1"/>
</dbReference>
<evidence type="ECO:0000256" key="1">
    <source>
        <dbReference type="ARBA" id="ARBA00004141"/>
    </source>
</evidence>
<keyword evidence="3 5" id="KW-1133">Transmembrane helix</keyword>
<dbReference type="eggNOG" id="KOG1441">
    <property type="taxonomic scope" value="Eukaryota"/>
</dbReference>
<organism evidence="7 8">
    <name type="scientific">Gregarina niphandrodes</name>
    <name type="common">Septate eugregarine</name>
    <dbReference type="NCBI Taxonomy" id="110365"/>
    <lineage>
        <taxon>Eukaryota</taxon>
        <taxon>Sar</taxon>
        <taxon>Alveolata</taxon>
        <taxon>Apicomplexa</taxon>
        <taxon>Conoidasida</taxon>
        <taxon>Gregarinasina</taxon>
        <taxon>Eugregarinorida</taxon>
        <taxon>Gregarinidae</taxon>
        <taxon>Gregarina</taxon>
    </lineage>
</organism>
<evidence type="ECO:0000256" key="2">
    <source>
        <dbReference type="ARBA" id="ARBA00022692"/>
    </source>
</evidence>
<evidence type="ECO:0000259" key="6">
    <source>
        <dbReference type="Pfam" id="PF03151"/>
    </source>
</evidence>
<dbReference type="PANTHER" id="PTHR11132">
    <property type="entry name" value="SOLUTE CARRIER FAMILY 35"/>
    <property type="match status" value="1"/>
</dbReference>
<evidence type="ECO:0000313" key="8">
    <source>
        <dbReference type="Proteomes" id="UP000019763"/>
    </source>
</evidence>
<protein>
    <submittedName>
        <fullName evidence="7">Triose-phosphate transporter family protein</fullName>
    </submittedName>
</protein>
<dbReference type="InterPro" id="IPR004853">
    <property type="entry name" value="Sugar_P_trans_dom"/>
</dbReference>
<comment type="caution">
    <text evidence="7">The sequence shown here is derived from an EMBL/GenBank/DDBJ whole genome shotgun (WGS) entry which is preliminary data.</text>
</comment>
<dbReference type="AlphaFoldDB" id="A0A023BBY8"/>
<feature type="transmembrane region" description="Helical" evidence="5">
    <location>
        <begin position="57"/>
        <end position="76"/>
    </location>
</feature>
<sequence length="372" mass="40757">MTVGEGKTWTLPLLWAMDSIRRMAQVEAMVYLTVWFVTNIAITICSKALFKDLRFPYPLMLTAIHLGCTAVMAIIVSYTGVYAPEAVTVSLLKHCLPFSVVFTLNIWLSNYSLMFVSINVHQVIRTTIPLFTMLFSWLIYSERYPLGLLPSILVVIVGVAVTVWGDFDLTSLGLALVILGCALSSLKGIMTKKVQLGLHTIDVLRIVCPISVLQLLLAALLDGEFMGAARRHKELEWGVLLTQGLLAALLNFVSFKCAHLNSPLTMNIAGNVKQVVTPVFSHMIYHTQMTLVGVLGLLATLLGAVWYGYDNSRFKAAEALSKFTPEELTPEPGEETGFITAADIELGDSIVINEAVSHQVVCPIPGTLPEDS</sequence>
<keyword evidence="8" id="KW-1185">Reference proteome</keyword>
<dbReference type="EMBL" id="AFNH02000134">
    <property type="protein sequence ID" value="EZG81686.1"/>
    <property type="molecule type" value="Genomic_DNA"/>
</dbReference>
<feature type="transmembrane region" description="Helical" evidence="5">
    <location>
        <begin position="28"/>
        <end position="50"/>
    </location>
</feature>
<dbReference type="VEuPathDB" id="CryptoDB:GNI_018280"/>
<dbReference type="GO" id="GO:0016020">
    <property type="term" value="C:membrane"/>
    <property type="evidence" value="ECO:0007669"/>
    <property type="project" value="UniProtKB-SubCell"/>
</dbReference>
<dbReference type="OrthoDB" id="10261634at2759"/>
<dbReference type="OMA" id="MAGLNKW"/>
<keyword evidence="2 5" id="KW-0812">Transmembrane</keyword>
<proteinExistence type="predicted"/>
<dbReference type="InterPro" id="IPR037185">
    <property type="entry name" value="EmrE-like"/>
</dbReference>
<evidence type="ECO:0000256" key="3">
    <source>
        <dbReference type="ARBA" id="ARBA00022989"/>
    </source>
</evidence>
<feature type="transmembrane region" description="Helical" evidence="5">
    <location>
        <begin position="96"/>
        <end position="116"/>
    </location>
</feature>
<name>A0A023BBY8_GRENI</name>
<dbReference type="InterPro" id="IPR050186">
    <property type="entry name" value="TPT_transporter"/>
</dbReference>
<feature type="transmembrane region" description="Helical" evidence="5">
    <location>
        <begin position="123"/>
        <end position="140"/>
    </location>
</feature>